<proteinExistence type="predicted"/>
<evidence type="ECO:0000313" key="2">
    <source>
        <dbReference type="EMBL" id="KAH1073572.1"/>
    </source>
</evidence>
<accession>A0A9D3V747</accession>
<name>A0A9D3V747_9ROSI</name>
<dbReference type="InterPro" id="IPR044730">
    <property type="entry name" value="RNase_H-like_dom_plant"/>
</dbReference>
<dbReference type="AlphaFoldDB" id="A0A9D3V747"/>
<dbReference type="PANTHER" id="PTHR47723">
    <property type="entry name" value="OS05G0353850 PROTEIN"/>
    <property type="match status" value="1"/>
</dbReference>
<dbReference type="OrthoDB" id="978287at2759"/>
<evidence type="ECO:0000313" key="3">
    <source>
        <dbReference type="Proteomes" id="UP000828251"/>
    </source>
</evidence>
<organism evidence="2 3">
    <name type="scientific">Gossypium stocksii</name>
    <dbReference type="NCBI Taxonomy" id="47602"/>
    <lineage>
        <taxon>Eukaryota</taxon>
        <taxon>Viridiplantae</taxon>
        <taxon>Streptophyta</taxon>
        <taxon>Embryophyta</taxon>
        <taxon>Tracheophyta</taxon>
        <taxon>Spermatophyta</taxon>
        <taxon>Magnoliopsida</taxon>
        <taxon>eudicotyledons</taxon>
        <taxon>Gunneridae</taxon>
        <taxon>Pentapetalae</taxon>
        <taxon>rosids</taxon>
        <taxon>malvids</taxon>
        <taxon>Malvales</taxon>
        <taxon>Malvaceae</taxon>
        <taxon>Malvoideae</taxon>
        <taxon>Gossypium</taxon>
    </lineage>
</organism>
<keyword evidence="3" id="KW-1185">Reference proteome</keyword>
<sequence>MNSICNREYTKGFWQPPPTGWMKINTNGSFTAQSSSVAVGGVFRDHEGEWLLKFDMNICRSSVYQTEARAFCEGMIMSWNEVLLKGRVVDECHITSDEREEDIGRGAVSTDKGMGYKRSLVAKHHNGLGELQFAEDVTTGSRSGHRLDAIVLKNDGRLGVNRWMLVSEGDPSFSSCRRRTIKSFHGGDVVDGSDLRAIVAGDGRLEWISTGKVLTIGLFTVECFCQRLQLATDVDRGEFGSFLFLEILVFRRRKLKCI</sequence>
<dbReference type="CDD" id="cd06222">
    <property type="entry name" value="RNase_H_like"/>
    <property type="match status" value="1"/>
</dbReference>
<dbReference type="Pfam" id="PF13456">
    <property type="entry name" value="RVT_3"/>
    <property type="match status" value="1"/>
</dbReference>
<dbReference type="Proteomes" id="UP000828251">
    <property type="component" value="Unassembled WGS sequence"/>
</dbReference>
<dbReference type="InterPro" id="IPR002156">
    <property type="entry name" value="RNaseH_domain"/>
</dbReference>
<dbReference type="PANTHER" id="PTHR47723:SF24">
    <property type="entry name" value="RNASE H TYPE-1 DOMAIN-CONTAINING PROTEIN"/>
    <property type="match status" value="1"/>
</dbReference>
<dbReference type="GO" id="GO:0003676">
    <property type="term" value="F:nucleic acid binding"/>
    <property type="evidence" value="ECO:0007669"/>
    <property type="project" value="InterPro"/>
</dbReference>
<dbReference type="EMBL" id="JAIQCV010000008">
    <property type="protein sequence ID" value="KAH1073572.1"/>
    <property type="molecule type" value="Genomic_DNA"/>
</dbReference>
<feature type="domain" description="RNase H type-1" evidence="1">
    <location>
        <begin position="25"/>
        <end position="81"/>
    </location>
</feature>
<dbReference type="GO" id="GO:0004523">
    <property type="term" value="F:RNA-DNA hybrid ribonuclease activity"/>
    <property type="evidence" value="ECO:0007669"/>
    <property type="project" value="InterPro"/>
</dbReference>
<reference evidence="2 3" key="1">
    <citation type="journal article" date="2021" name="Plant Biotechnol. J.">
        <title>Multi-omics assisted identification of the key and species-specific regulatory components of drought-tolerant mechanisms in Gossypium stocksii.</title>
        <authorList>
            <person name="Yu D."/>
            <person name="Ke L."/>
            <person name="Zhang D."/>
            <person name="Wu Y."/>
            <person name="Sun Y."/>
            <person name="Mei J."/>
            <person name="Sun J."/>
            <person name="Sun Y."/>
        </authorList>
    </citation>
    <scope>NUCLEOTIDE SEQUENCE [LARGE SCALE GENOMIC DNA]</scope>
    <source>
        <strain evidence="3">cv. E1</strain>
        <tissue evidence="2">Leaf</tissue>
    </source>
</reference>
<dbReference type="InterPro" id="IPR053151">
    <property type="entry name" value="RNase_H-like"/>
</dbReference>
<comment type="caution">
    <text evidence="2">The sequence shown here is derived from an EMBL/GenBank/DDBJ whole genome shotgun (WGS) entry which is preliminary data.</text>
</comment>
<protein>
    <recommendedName>
        <fullName evidence="1">RNase H type-1 domain-containing protein</fullName>
    </recommendedName>
</protein>
<evidence type="ECO:0000259" key="1">
    <source>
        <dbReference type="Pfam" id="PF13456"/>
    </source>
</evidence>
<gene>
    <name evidence="2" type="ORF">J1N35_025900</name>
</gene>